<keyword evidence="2" id="KW-1185">Reference proteome</keyword>
<name>A0ABN4C0M8_BIBTR</name>
<evidence type="ECO:0000313" key="1">
    <source>
        <dbReference type="EMBL" id="AHG84816.1"/>
    </source>
</evidence>
<accession>A0ABN4C0M8</accession>
<evidence type="ECO:0000313" key="2">
    <source>
        <dbReference type="Proteomes" id="UP000019092"/>
    </source>
</evidence>
<proteinExistence type="predicted"/>
<reference evidence="1 2" key="1">
    <citation type="submission" date="2013-12" db="EMBL/GenBank/DDBJ databases">
        <title>Annotation of the Bibersteinia trehalosi USDA-ARS-USMARC-189 complete genome.</title>
        <authorList>
            <person name="Harhay G.P."/>
            <person name="McVey S."/>
            <person name="Clawson M.L."/>
            <person name="Bono J."/>
            <person name="Heaton M.P."/>
            <person name="Chitko-Mckown C.G."/>
            <person name="Harhay D.M."/>
            <person name="Smith T.P.L."/>
        </authorList>
    </citation>
    <scope>NUCLEOTIDE SEQUENCE [LARGE SCALE GENOMIC DNA]</scope>
    <source>
        <strain evidence="1 2">USDA-ARS-USMARC-189</strain>
    </source>
</reference>
<dbReference type="EMBL" id="CP006955">
    <property type="protein sequence ID" value="AHG84816.1"/>
    <property type="molecule type" value="Genomic_DNA"/>
</dbReference>
<dbReference type="RefSeq" id="WP_025329005.1">
    <property type="nucleotide sequence ID" value="NZ_CP006955.1"/>
</dbReference>
<protein>
    <submittedName>
        <fullName evidence="1">Uncharacterized protein</fullName>
    </submittedName>
</protein>
<organism evidence="1 2">
    <name type="scientific">Bibersteinia trehalosi USDA-ARS-USMARC-189</name>
    <dbReference type="NCBI Taxonomy" id="1263831"/>
    <lineage>
        <taxon>Bacteria</taxon>
        <taxon>Pseudomonadati</taxon>
        <taxon>Pseudomonadota</taxon>
        <taxon>Gammaproteobacteria</taxon>
        <taxon>Pasteurellales</taxon>
        <taxon>Pasteurellaceae</taxon>
        <taxon>Bibersteinia</taxon>
    </lineage>
</organism>
<gene>
    <name evidence="1" type="ORF">F543_19550</name>
</gene>
<sequence>MNLLNENHSINNALLNWEFEKAIELKKLEVKNDISYAPQYCKYLADIGKIDLLLSFIEKLKNDNMGACLLYSDESFKVCRNLLYSDEKIIKEYFSKNSFFSRVYFLSKNLHLGELRTLLLSQEWNINVNASISAENNMILNFALDKLLSNFMVDVTLLIKFIDHIFAAKNINDIRKKSIIYSIVNYCALHSGVANEFFRLKKQYYNHLQKTMSIIHSFSRENGAKLLMVKLYQQLQKYNDLSLDRESISPRVAICISGMSRADISGLKSIFEHLVQPLNADVFMHTWDIQQEWIGGARANDRFWFRTFNVDESKMPKTLLNLNYLKENFPAISESLLTASYSELNENIIKSEFEIVSLSVENQDDFLRKYEIGDSYKSRDTLNQIKMFYGMSKAFSLLKEHERDNNIKYDYVIKLRPDLIIKKGLEMSDLFALNASDFAVPTGFYGIQDMVFYAPRDIYCQIVNIFDYMLESKKLSPLKDFPKYDAHALFFGWLLHKDIRPVLCNIKYNIEEGIRNLRIPNLAFALEKDINVLTKFKYPEESKWLESLLKNKAK</sequence>
<dbReference type="Proteomes" id="UP000019092">
    <property type="component" value="Chromosome"/>
</dbReference>